<reference evidence="2" key="1">
    <citation type="journal article" date="2020" name="Cell">
        <title>Large-Scale Comparative Analyses of Tick Genomes Elucidate Their Genetic Diversity and Vector Capacities.</title>
        <authorList>
            <consortium name="Tick Genome and Microbiome Consortium (TIGMIC)"/>
            <person name="Jia N."/>
            <person name="Wang J."/>
            <person name="Shi W."/>
            <person name="Du L."/>
            <person name="Sun Y."/>
            <person name="Zhan W."/>
            <person name="Jiang J.F."/>
            <person name="Wang Q."/>
            <person name="Zhang B."/>
            <person name="Ji P."/>
            <person name="Bell-Sakyi L."/>
            <person name="Cui X.M."/>
            <person name="Yuan T.T."/>
            <person name="Jiang B.G."/>
            <person name="Yang W.F."/>
            <person name="Lam T.T."/>
            <person name="Chang Q.C."/>
            <person name="Ding S.J."/>
            <person name="Wang X.J."/>
            <person name="Zhu J.G."/>
            <person name="Ruan X.D."/>
            <person name="Zhao L."/>
            <person name="Wei J.T."/>
            <person name="Ye R.Z."/>
            <person name="Que T.C."/>
            <person name="Du C.H."/>
            <person name="Zhou Y.H."/>
            <person name="Cheng J.X."/>
            <person name="Dai P.F."/>
            <person name="Guo W.B."/>
            <person name="Han X.H."/>
            <person name="Huang E.J."/>
            <person name="Li L.F."/>
            <person name="Wei W."/>
            <person name="Gao Y.C."/>
            <person name="Liu J.Z."/>
            <person name="Shao H.Z."/>
            <person name="Wang X."/>
            <person name="Wang C.C."/>
            <person name="Yang T.C."/>
            <person name="Huo Q.B."/>
            <person name="Li W."/>
            <person name="Chen H.Y."/>
            <person name="Chen S.E."/>
            <person name="Zhou L.G."/>
            <person name="Ni X.B."/>
            <person name="Tian J.H."/>
            <person name="Sheng Y."/>
            <person name="Liu T."/>
            <person name="Pan Y.S."/>
            <person name="Xia L.Y."/>
            <person name="Li J."/>
            <person name="Zhao F."/>
            <person name="Cao W.C."/>
        </authorList>
    </citation>
    <scope>NUCLEOTIDE SEQUENCE</scope>
    <source>
        <strain evidence="2">Rmic-2018</strain>
    </source>
</reference>
<keyword evidence="1" id="KW-0732">Signal</keyword>
<dbReference type="Proteomes" id="UP000821866">
    <property type="component" value="Unassembled WGS sequence"/>
</dbReference>
<dbReference type="SUPFAM" id="SSF53822">
    <property type="entry name" value="Periplasmic binding protein-like I"/>
    <property type="match status" value="1"/>
</dbReference>
<keyword evidence="3" id="KW-1185">Reference proteome</keyword>
<protein>
    <submittedName>
        <fullName evidence="2">Uncharacterized protein</fullName>
    </submittedName>
</protein>
<evidence type="ECO:0000313" key="3">
    <source>
        <dbReference type="Proteomes" id="UP000821866"/>
    </source>
</evidence>
<dbReference type="AlphaFoldDB" id="A0A9J6DTJ7"/>
<dbReference type="InterPro" id="IPR028082">
    <property type="entry name" value="Peripla_BP_I"/>
</dbReference>
<evidence type="ECO:0000256" key="1">
    <source>
        <dbReference type="SAM" id="SignalP"/>
    </source>
</evidence>
<accession>A0A9J6DTJ7</accession>
<dbReference type="Gene3D" id="3.40.50.2300">
    <property type="match status" value="2"/>
</dbReference>
<feature type="signal peptide" evidence="1">
    <location>
        <begin position="1"/>
        <end position="19"/>
    </location>
</feature>
<gene>
    <name evidence="2" type="ORF">HPB51_006948</name>
</gene>
<dbReference type="VEuPathDB" id="VectorBase:LOC119170189"/>
<name>A0A9J6DTJ7_RHIMP</name>
<comment type="caution">
    <text evidence="2">The sequence shown here is derived from an EMBL/GenBank/DDBJ whole genome shotgun (WGS) entry which is preliminary data.</text>
</comment>
<feature type="chain" id="PRO_5039944059" evidence="1">
    <location>
        <begin position="20"/>
        <end position="143"/>
    </location>
</feature>
<dbReference type="EMBL" id="JABSTU010000007">
    <property type="protein sequence ID" value="KAH8025324.1"/>
    <property type="molecule type" value="Genomic_DNA"/>
</dbReference>
<sequence>MYSFFSLFFFFLAAYPTNPLKTKIKGLTGNVSFDDRGFRVNYTIDVVEMTINSEMVKIAEWSDLKGLKLSSPKYRRVYQDTGFESNKTYIVTSILVRGRARFGCACPENDAEDEDEDEEKKCRLSHCAARARKVETIHDDDGF</sequence>
<proteinExistence type="predicted"/>
<organism evidence="2 3">
    <name type="scientific">Rhipicephalus microplus</name>
    <name type="common">Cattle tick</name>
    <name type="synonym">Boophilus microplus</name>
    <dbReference type="NCBI Taxonomy" id="6941"/>
    <lineage>
        <taxon>Eukaryota</taxon>
        <taxon>Metazoa</taxon>
        <taxon>Ecdysozoa</taxon>
        <taxon>Arthropoda</taxon>
        <taxon>Chelicerata</taxon>
        <taxon>Arachnida</taxon>
        <taxon>Acari</taxon>
        <taxon>Parasitiformes</taxon>
        <taxon>Ixodida</taxon>
        <taxon>Ixodoidea</taxon>
        <taxon>Ixodidae</taxon>
        <taxon>Rhipicephalinae</taxon>
        <taxon>Rhipicephalus</taxon>
        <taxon>Boophilus</taxon>
    </lineage>
</organism>
<evidence type="ECO:0000313" key="2">
    <source>
        <dbReference type="EMBL" id="KAH8025324.1"/>
    </source>
</evidence>
<reference evidence="2" key="2">
    <citation type="submission" date="2021-09" db="EMBL/GenBank/DDBJ databases">
        <authorList>
            <person name="Jia N."/>
            <person name="Wang J."/>
            <person name="Shi W."/>
            <person name="Du L."/>
            <person name="Sun Y."/>
            <person name="Zhan W."/>
            <person name="Jiang J."/>
            <person name="Wang Q."/>
            <person name="Zhang B."/>
            <person name="Ji P."/>
            <person name="Sakyi L.B."/>
            <person name="Cui X."/>
            <person name="Yuan T."/>
            <person name="Jiang B."/>
            <person name="Yang W."/>
            <person name="Lam T.T.-Y."/>
            <person name="Chang Q."/>
            <person name="Ding S."/>
            <person name="Wang X."/>
            <person name="Zhu J."/>
            <person name="Ruan X."/>
            <person name="Zhao L."/>
            <person name="Wei J."/>
            <person name="Que T."/>
            <person name="Du C."/>
            <person name="Cheng J."/>
            <person name="Dai P."/>
            <person name="Han X."/>
            <person name="Huang E."/>
            <person name="Gao Y."/>
            <person name="Liu J."/>
            <person name="Shao H."/>
            <person name="Ye R."/>
            <person name="Li L."/>
            <person name="Wei W."/>
            <person name="Wang X."/>
            <person name="Wang C."/>
            <person name="Huo Q."/>
            <person name="Li W."/>
            <person name="Guo W."/>
            <person name="Chen H."/>
            <person name="Chen S."/>
            <person name="Zhou L."/>
            <person name="Zhou L."/>
            <person name="Ni X."/>
            <person name="Tian J."/>
            <person name="Zhou Y."/>
            <person name="Sheng Y."/>
            <person name="Liu T."/>
            <person name="Pan Y."/>
            <person name="Xia L."/>
            <person name="Li J."/>
            <person name="Zhao F."/>
            <person name="Cao W."/>
        </authorList>
    </citation>
    <scope>NUCLEOTIDE SEQUENCE</scope>
    <source>
        <strain evidence="2">Rmic-2018</strain>
        <tissue evidence="2">Larvae</tissue>
    </source>
</reference>